<dbReference type="EMBL" id="CP035544">
    <property type="protein sequence ID" value="QBA64539.1"/>
    <property type="molecule type" value="Genomic_DNA"/>
</dbReference>
<gene>
    <name evidence="2" type="ORF">EQY75_08375</name>
</gene>
<evidence type="ECO:0000313" key="2">
    <source>
        <dbReference type="EMBL" id="QBA64539.1"/>
    </source>
</evidence>
<keyword evidence="1" id="KW-0472">Membrane</keyword>
<evidence type="ECO:0000256" key="1">
    <source>
        <dbReference type="SAM" id="Phobius"/>
    </source>
</evidence>
<name>A0A411EA35_9FLAO</name>
<dbReference type="KEGG" id="mur:EQY75_08375"/>
<reference evidence="2 3" key="1">
    <citation type="submission" date="2019-01" db="EMBL/GenBank/DDBJ databases">
        <title>Muriicola soli sp. nov., isolated from soil.</title>
        <authorList>
            <person name="Kang H.J."/>
            <person name="Kim S.B."/>
        </authorList>
    </citation>
    <scope>NUCLEOTIDE SEQUENCE [LARGE SCALE GENOMIC DNA]</scope>
    <source>
        <strain evidence="2 3">MMS17-SY002</strain>
    </source>
</reference>
<dbReference type="AlphaFoldDB" id="A0A411EA35"/>
<evidence type="ECO:0000313" key="3">
    <source>
        <dbReference type="Proteomes" id="UP000290889"/>
    </source>
</evidence>
<dbReference type="Proteomes" id="UP000290889">
    <property type="component" value="Chromosome"/>
</dbReference>
<sequence>MNINKKNKSSINLGLIIGTIGFIAGIGLLFTESWLIGIFGSIASFGIAYKGYQDSKEPKD</sequence>
<proteinExistence type="predicted"/>
<feature type="transmembrane region" description="Helical" evidence="1">
    <location>
        <begin position="12"/>
        <end position="30"/>
    </location>
</feature>
<accession>A0A411EA35</accession>
<organism evidence="2 3">
    <name type="scientific">Muriicola soli</name>
    <dbReference type="NCBI Taxonomy" id="2507538"/>
    <lineage>
        <taxon>Bacteria</taxon>
        <taxon>Pseudomonadati</taxon>
        <taxon>Bacteroidota</taxon>
        <taxon>Flavobacteriia</taxon>
        <taxon>Flavobacteriales</taxon>
        <taxon>Flavobacteriaceae</taxon>
        <taxon>Muriicola</taxon>
    </lineage>
</organism>
<protein>
    <submittedName>
        <fullName evidence="2">Uncharacterized protein</fullName>
    </submittedName>
</protein>
<keyword evidence="1" id="KW-1133">Transmembrane helix</keyword>
<keyword evidence="3" id="KW-1185">Reference proteome</keyword>
<keyword evidence="1" id="KW-0812">Transmembrane</keyword>